<accession>A0A6P2DID1</accession>
<dbReference type="GO" id="GO:0015562">
    <property type="term" value="F:efflux transmembrane transporter activity"/>
    <property type="evidence" value="ECO:0007669"/>
    <property type="project" value="InterPro"/>
</dbReference>
<reference evidence="4 5" key="1">
    <citation type="submission" date="2019-05" db="EMBL/GenBank/DDBJ databases">
        <authorList>
            <consortium name="Science for Life Laboratories"/>
        </authorList>
    </citation>
    <scope>NUCLEOTIDE SEQUENCE [LARGE SCALE GENOMIC DNA]</scope>
    <source>
        <strain evidence="4">Soil9</strain>
    </source>
</reference>
<feature type="region of interest" description="Disordered" evidence="2">
    <location>
        <begin position="30"/>
        <end position="67"/>
    </location>
</feature>
<dbReference type="InterPro" id="IPR003423">
    <property type="entry name" value="OMP_efflux"/>
</dbReference>
<comment type="similarity">
    <text evidence="1">Belongs to the outer membrane factor (OMF) (TC 1.B.17) family.</text>
</comment>
<dbReference type="PANTHER" id="PTHR30203">
    <property type="entry name" value="OUTER MEMBRANE CATION EFFLUX PROTEIN"/>
    <property type="match status" value="1"/>
</dbReference>
<name>A0A6P2DID1_9BACT</name>
<feature type="region of interest" description="Disordered" evidence="2">
    <location>
        <begin position="79"/>
        <end position="112"/>
    </location>
</feature>
<dbReference type="RefSeq" id="WP_162672566.1">
    <property type="nucleotide sequence ID" value="NZ_LR593886.1"/>
</dbReference>
<keyword evidence="5" id="KW-1185">Reference proteome</keyword>
<dbReference type="Pfam" id="PF02321">
    <property type="entry name" value="OEP"/>
    <property type="match status" value="2"/>
</dbReference>
<dbReference type="AlphaFoldDB" id="A0A6P2DID1"/>
<gene>
    <name evidence="4" type="ORF">SOIL9_77230</name>
</gene>
<proteinExistence type="inferred from homology"/>
<keyword evidence="3" id="KW-0732">Signal</keyword>
<evidence type="ECO:0000313" key="4">
    <source>
        <dbReference type="EMBL" id="VTS01816.1"/>
    </source>
</evidence>
<organism evidence="4 5">
    <name type="scientific">Gemmata massiliana</name>
    <dbReference type="NCBI Taxonomy" id="1210884"/>
    <lineage>
        <taxon>Bacteria</taxon>
        <taxon>Pseudomonadati</taxon>
        <taxon>Planctomycetota</taxon>
        <taxon>Planctomycetia</taxon>
        <taxon>Gemmatales</taxon>
        <taxon>Gemmataceae</taxon>
        <taxon>Gemmata</taxon>
    </lineage>
</organism>
<evidence type="ECO:0000256" key="2">
    <source>
        <dbReference type="SAM" id="MobiDB-lite"/>
    </source>
</evidence>
<evidence type="ECO:0008006" key="6">
    <source>
        <dbReference type="Google" id="ProtNLM"/>
    </source>
</evidence>
<protein>
    <recommendedName>
        <fullName evidence="6">TolC family protein</fullName>
    </recommendedName>
</protein>
<evidence type="ECO:0000256" key="3">
    <source>
        <dbReference type="SAM" id="SignalP"/>
    </source>
</evidence>
<dbReference type="EMBL" id="LR593886">
    <property type="protein sequence ID" value="VTS01816.1"/>
    <property type="molecule type" value="Genomic_DNA"/>
</dbReference>
<dbReference type="PROSITE" id="PS51257">
    <property type="entry name" value="PROKAR_LIPOPROTEIN"/>
    <property type="match status" value="1"/>
</dbReference>
<dbReference type="Gene3D" id="1.20.1600.10">
    <property type="entry name" value="Outer membrane efflux proteins (OEP)"/>
    <property type="match status" value="1"/>
</dbReference>
<sequence>MRRAGRFAKLGGLAAVFASATGCSVHHYHHFDSSGETGPGLFARASGMPGATGAPPATTTVRRPPPAPDVVVVAHQTPTADVAGPPGPGGKDAPSIAPPPRPLPPTAPGVKTKGMTLDQIINTVLIADPKIRAGLESINQANADALTASLKPNPKFNANQTLLPLTRPFTVDAQGGPPQFDVGLAYPIDWFLFGKRAAAMQSAGLGVRASEAGYADLVRQRVLEAALAYFDVLEAKALFELAAQDLENLIQVEAMTEKAVEGGGRPRVELDRVRLDRLKSEQAFRDGRNALVAATATLRSLMGRADDDPTFEVAGTLDGEFESVSLSVDSAFTTALENRPDLQALRWKVHQAQADTVVERRKAYPDVTPVVGYTRQFQRKAIGFPDASSFGFGFDMSLPISDRNQGNRAKATSVVAQNTHELNAGIVALRAEVVQAVEQLRTKGANARSVAGEQLKLAQQVRDSISKAYEVGGRPLIDVLDAQRNYRETYRLFIASRAGYGRAAVRFNATLGKKVVP</sequence>
<dbReference type="InterPro" id="IPR010131">
    <property type="entry name" value="MdtP/NodT-like"/>
</dbReference>
<evidence type="ECO:0000256" key="1">
    <source>
        <dbReference type="ARBA" id="ARBA00007613"/>
    </source>
</evidence>
<feature type="compositionally biased region" description="Low complexity" evidence="2">
    <location>
        <begin position="49"/>
        <end position="62"/>
    </location>
</feature>
<dbReference type="KEGG" id="gms:SOIL9_77230"/>
<feature type="chain" id="PRO_5027027093" description="TolC family protein" evidence="3">
    <location>
        <begin position="21"/>
        <end position="517"/>
    </location>
</feature>
<dbReference type="Proteomes" id="UP000464178">
    <property type="component" value="Chromosome"/>
</dbReference>
<dbReference type="PANTHER" id="PTHR30203:SF24">
    <property type="entry name" value="BLR4935 PROTEIN"/>
    <property type="match status" value="1"/>
</dbReference>
<feature type="compositionally biased region" description="Pro residues" evidence="2">
    <location>
        <begin position="96"/>
        <end position="107"/>
    </location>
</feature>
<evidence type="ECO:0000313" key="5">
    <source>
        <dbReference type="Proteomes" id="UP000464178"/>
    </source>
</evidence>
<dbReference type="SUPFAM" id="SSF56954">
    <property type="entry name" value="Outer membrane efflux proteins (OEP)"/>
    <property type="match status" value="1"/>
</dbReference>
<feature type="signal peptide" evidence="3">
    <location>
        <begin position="1"/>
        <end position="20"/>
    </location>
</feature>